<reference evidence="5 6" key="1">
    <citation type="journal article" date="2018" name="Sci. Rep.">
        <title>Raphidocelis subcapitata (=Pseudokirchneriella subcapitata) provides an insight into genome evolution and environmental adaptations in the Sphaeropleales.</title>
        <authorList>
            <person name="Suzuki S."/>
            <person name="Yamaguchi H."/>
            <person name="Nakajima N."/>
            <person name="Kawachi M."/>
        </authorList>
    </citation>
    <scope>NUCLEOTIDE SEQUENCE [LARGE SCALE GENOMIC DNA]</scope>
    <source>
        <strain evidence="5 6">NIES-35</strain>
    </source>
</reference>
<feature type="region of interest" description="Disordered" evidence="2">
    <location>
        <begin position="36"/>
        <end position="58"/>
    </location>
</feature>
<dbReference type="InterPro" id="IPR018490">
    <property type="entry name" value="cNMP-bd_dom_sf"/>
</dbReference>
<evidence type="ECO:0000256" key="1">
    <source>
        <dbReference type="ARBA" id="ARBA00023002"/>
    </source>
</evidence>
<dbReference type="InterPro" id="IPR011992">
    <property type="entry name" value="EF-hand-dom_pair"/>
</dbReference>
<comment type="caution">
    <text evidence="5">The sequence shown here is derived from an EMBL/GenBank/DDBJ whole genome shotgun (WGS) entry which is preliminary data.</text>
</comment>
<feature type="domain" description="Cyclic nucleotide-binding" evidence="3">
    <location>
        <begin position="276"/>
        <end position="347"/>
    </location>
</feature>
<evidence type="ECO:0000313" key="5">
    <source>
        <dbReference type="EMBL" id="GBF93693.1"/>
    </source>
</evidence>
<sequence length="676" mass="73379">MQAVKPPAGPSEGPASPTNTVEVDVGRAKLRVAFAPLEQQPSISAGGMSPPGPGSESSMIKLGKLWQRKVLQDLQDSTHFSSTELQVLLNHFSAHSDAGNDKLDRTTFFSSLSQAFGGLEQRVLEHIYTAMDENGRGWVSFRQFATALSTVFRGDKDDVLEFWFRMYDSDRDGFLRPSDFQQLLSDIHYSARRDIAVHVEQVFAEVAEDDAEAGAAAAAAADGLKDADADADGPGGAVSPEMLLSYDEFRAIMEEHDVLPMFLTPHKLARHKQLPALRNLSPAEREVVLLLGSDVRPAKGAFLINYDAKASQFFFLLEGEVVLERSGVTLQRVVEGEFLGEAALFEDIKAKDEDGATTFTTAARVVSDGTHALALDIRDLYPLVYHEHPGATAIVQRLGRIMLERIQQTEARLQTILAQSAPQSAAGVRMSSKDFAAFRRRLTKQWALKYHKIGRKGKLEIVPTKAMGSKEDLSVAYSPGVAEPCLSIQANPARAYDYTAKGHLVGVITNGTAVLGLGNIGPLAGKPVMEGKAVLFKKFADLDAFDIEVDESDPKKLVDIVVALEPTFGGINLEDIRSPECFYVERECQRRMGIPVFHDDQHGTAIVAGAGLINAMELVGKELSEVKVTVCGCGAAGYSCAKQFLALGVRRENLIAVDVKAASCHDWHAGQNGRAS</sequence>
<dbReference type="SUPFAM" id="SSF53223">
    <property type="entry name" value="Aminoacid dehydrogenase-like, N-terminal domain"/>
    <property type="match status" value="1"/>
</dbReference>
<dbReference type="InterPro" id="IPR012301">
    <property type="entry name" value="Malic_N_dom"/>
</dbReference>
<dbReference type="SUPFAM" id="SSF51735">
    <property type="entry name" value="NAD(P)-binding Rossmann-fold domains"/>
    <property type="match status" value="1"/>
</dbReference>
<dbReference type="SMART" id="SM01274">
    <property type="entry name" value="malic"/>
    <property type="match status" value="1"/>
</dbReference>
<dbReference type="Pfam" id="PF00390">
    <property type="entry name" value="malic"/>
    <property type="match status" value="1"/>
</dbReference>
<dbReference type="GO" id="GO:0016616">
    <property type="term" value="F:oxidoreductase activity, acting on the CH-OH group of donors, NAD or NADP as acceptor"/>
    <property type="evidence" value="ECO:0007669"/>
    <property type="project" value="InterPro"/>
</dbReference>
<dbReference type="InterPro" id="IPR000595">
    <property type="entry name" value="cNMP-bd_dom"/>
</dbReference>
<dbReference type="PROSITE" id="PS50222">
    <property type="entry name" value="EF_HAND_2"/>
    <property type="match status" value="1"/>
</dbReference>
<dbReference type="InterPro" id="IPR051674">
    <property type="entry name" value="Malate_Decarboxylase"/>
</dbReference>
<dbReference type="PROSITE" id="PS50042">
    <property type="entry name" value="CNMP_BINDING_3"/>
    <property type="match status" value="1"/>
</dbReference>
<dbReference type="EMBL" id="BDRX01000043">
    <property type="protein sequence ID" value="GBF93693.1"/>
    <property type="molecule type" value="Genomic_DNA"/>
</dbReference>
<dbReference type="InterPro" id="IPR002048">
    <property type="entry name" value="EF_hand_dom"/>
</dbReference>
<dbReference type="SUPFAM" id="SSF51206">
    <property type="entry name" value="cAMP-binding domain-like"/>
    <property type="match status" value="1"/>
</dbReference>
<feature type="domain" description="EF-hand" evidence="4">
    <location>
        <begin position="155"/>
        <end position="190"/>
    </location>
</feature>
<dbReference type="Gene3D" id="3.40.50.720">
    <property type="entry name" value="NAD(P)-binding Rossmann-like Domain"/>
    <property type="match status" value="1"/>
</dbReference>
<dbReference type="InterPro" id="IPR046346">
    <property type="entry name" value="Aminoacid_DH-like_N_sf"/>
</dbReference>
<dbReference type="InterPro" id="IPR036291">
    <property type="entry name" value="NAD(P)-bd_dom_sf"/>
</dbReference>
<dbReference type="OrthoDB" id="564985at2759"/>
<proteinExistence type="predicted"/>
<dbReference type="GO" id="GO:0005509">
    <property type="term" value="F:calcium ion binding"/>
    <property type="evidence" value="ECO:0007669"/>
    <property type="project" value="InterPro"/>
</dbReference>
<evidence type="ECO:0000256" key="2">
    <source>
        <dbReference type="SAM" id="MobiDB-lite"/>
    </source>
</evidence>
<dbReference type="PRINTS" id="PR00450">
    <property type="entry name" value="RECOVERIN"/>
</dbReference>
<dbReference type="InterPro" id="IPR014710">
    <property type="entry name" value="RmlC-like_jellyroll"/>
</dbReference>
<accession>A0A2V0P744</accession>
<name>A0A2V0P744_9CHLO</name>
<evidence type="ECO:0000313" key="6">
    <source>
        <dbReference type="Proteomes" id="UP000247498"/>
    </source>
</evidence>
<dbReference type="InParanoid" id="A0A2V0P744"/>
<dbReference type="AlphaFoldDB" id="A0A2V0P744"/>
<keyword evidence="1" id="KW-0560">Oxidoreductase</keyword>
<protein>
    <submittedName>
        <fullName evidence="5">Malate dehydrogenase</fullName>
    </submittedName>
</protein>
<dbReference type="FunFam" id="3.40.50.10380:FF:000003">
    <property type="entry name" value="NADP-dependent malic enzyme"/>
    <property type="match status" value="1"/>
</dbReference>
<keyword evidence="6" id="KW-1185">Reference proteome</keyword>
<dbReference type="CDD" id="cd00038">
    <property type="entry name" value="CAP_ED"/>
    <property type="match status" value="1"/>
</dbReference>
<dbReference type="Gene3D" id="3.40.50.10380">
    <property type="entry name" value="Malic enzyme, N-terminal domain"/>
    <property type="match status" value="1"/>
</dbReference>
<dbReference type="PANTHER" id="PTHR43237">
    <property type="entry name" value="NADP-DEPENDENT MALIC ENZYME"/>
    <property type="match status" value="1"/>
</dbReference>
<feature type="region of interest" description="Disordered" evidence="2">
    <location>
        <begin position="1"/>
        <end position="22"/>
    </location>
</feature>
<dbReference type="Gene3D" id="2.60.120.10">
    <property type="entry name" value="Jelly Rolls"/>
    <property type="match status" value="1"/>
</dbReference>
<evidence type="ECO:0000259" key="3">
    <source>
        <dbReference type="PROSITE" id="PS50042"/>
    </source>
</evidence>
<dbReference type="Proteomes" id="UP000247498">
    <property type="component" value="Unassembled WGS sequence"/>
</dbReference>
<dbReference type="SUPFAM" id="SSF47473">
    <property type="entry name" value="EF-hand"/>
    <property type="match status" value="1"/>
</dbReference>
<feature type="compositionally biased region" description="Low complexity" evidence="2">
    <location>
        <begin position="41"/>
        <end position="58"/>
    </location>
</feature>
<dbReference type="Gene3D" id="1.10.238.10">
    <property type="entry name" value="EF-hand"/>
    <property type="match status" value="1"/>
</dbReference>
<organism evidence="5 6">
    <name type="scientific">Raphidocelis subcapitata</name>
    <dbReference type="NCBI Taxonomy" id="307507"/>
    <lineage>
        <taxon>Eukaryota</taxon>
        <taxon>Viridiplantae</taxon>
        <taxon>Chlorophyta</taxon>
        <taxon>core chlorophytes</taxon>
        <taxon>Chlorophyceae</taxon>
        <taxon>CS clade</taxon>
        <taxon>Sphaeropleales</taxon>
        <taxon>Selenastraceae</taxon>
        <taxon>Raphidocelis</taxon>
    </lineage>
</organism>
<dbReference type="InterPro" id="IPR037062">
    <property type="entry name" value="Malic_N_dom_sf"/>
</dbReference>
<gene>
    <name evidence="5" type="ORF">Rsub_06796</name>
</gene>
<dbReference type="GO" id="GO:0004470">
    <property type="term" value="F:malic enzyme activity"/>
    <property type="evidence" value="ECO:0007669"/>
    <property type="project" value="InterPro"/>
</dbReference>
<dbReference type="STRING" id="307507.A0A2V0P744"/>
<dbReference type="PANTHER" id="PTHR43237:SF4">
    <property type="entry name" value="NADP-DEPENDENT MALIC ENZYME"/>
    <property type="match status" value="1"/>
</dbReference>
<evidence type="ECO:0000259" key="4">
    <source>
        <dbReference type="PROSITE" id="PS50222"/>
    </source>
</evidence>